<evidence type="ECO:0000313" key="3">
    <source>
        <dbReference type="Proteomes" id="UP000530403"/>
    </source>
</evidence>
<comment type="caution">
    <text evidence="2">The sequence shown here is derived from an EMBL/GenBank/DDBJ whole genome shotgun (WGS) entry which is preliminary data.</text>
</comment>
<keyword evidence="1" id="KW-1133">Transmembrane helix</keyword>
<feature type="transmembrane region" description="Helical" evidence="1">
    <location>
        <begin position="20"/>
        <end position="39"/>
    </location>
</feature>
<dbReference type="Proteomes" id="UP000530403">
    <property type="component" value="Unassembled WGS sequence"/>
</dbReference>
<dbReference type="AlphaFoldDB" id="A0A7Y9HD62"/>
<gene>
    <name evidence="2" type="ORF">HEB29_003183</name>
</gene>
<proteinExistence type="predicted"/>
<evidence type="ECO:0000256" key="1">
    <source>
        <dbReference type="SAM" id="Phobius"/>
    </source>
</evidence>
<keyword evidence="1" id="KW-0812">Transmembrane</keyword>
<sequence length="49" mass="5358">MRHSPVHRDHPAARPHAELGLFTAVLTGLTCYLLVRGLLRAGTERAPAQ</sequence>
<name>A0A7Y9HD62_9ACTN</name>
<dbReference type="EMBL" id="JACCCF010000001">
    <property type="protein sequence ID" value="NYE42172.1"/>
    <property type="molecule type" value="Genomic_DNA"/>
</dbReference>
<reference evidence="2 3" key="1">
    <citation type="submission" date="2020-07" db="EMBL/GenBank/DDBJ databases">
        <title>Sequencing the genomes of 1000 actinobacteria strains.</title>
        <authorList>
            <person name="Klenk H.-P."/>
        </authorList>
    </citation>
    <scope>NUCLEOTIDE SEQUENCE [LARGE SCALE GENOMIC DNA]</scope>
    <source>
        <strain evidence="2 3">DSM 41455</strain>
    </source>
</reference>
<dbReference type="RefSeq" id="WP_173314526.1">
    <property type="nucleotide sequence ID" value="NZ_BAAAUE010000012.1"/>
</dbReference>
<organism evidence="2 3">
    <name type="scientific">Streptomyces fulvorobeus</name>
    <dbReference type="NCBI Taxonomy" id="284028"/>
    <lineage>
        <taxon>Bacteria</taxon>
        <taxon>Bacillati</taxon>
        <taxon>Actinomycetota</taxon>
        <taxon>Actinomycetes</taxon>
        <taxon>Kitasatosporales</taxon>
        <taxon>Streptomycetaceae</taxon>
        <taxon>Streptomyces</taxon>
    </lineage>
</organism>
<accession>A0A7Y9HD62</accession>
<protein>
    <submittedName>
        <fullName evidence="2">Uncharacterized protein</fullName>
    </submittedName>
</protein>
<evidence type="ECO:0000313" key="2">
    <source>
        <dbReference type="EMBL" id="NYE42172.1"/>
    </source>
</evidence>
<keyword evidence="1" id="KW-0472">Membrane</keyword>